<feature type="domain" description="3-keto-alpha-glucoside-1,2-lyase/3-keto-2-hydroxy-glucal hydratase" evidence="2">
    <location>
        <begin position="39"/>
        <end position="268"/>
    </location>
</feature>
<evidence type="ECO:0000256" key="1">
    <source>
        <dbReference type="SAM" id="SignalP"/>
    </source>
</evidence>
<sequence>MIHATTVILRRGLLAATLATATCATGALAGDTGAATDEDWVSIFNGENLDGWTPKIRTFEPGVNFAETFRVEDGALTVAYDGYEQFEDRFGHIFYEQPFSYYRLRFEYRFYGDQAPGGADWAWRNSGAMLHSQAPESMSVEQDFPISAEFQFLGGRGDGTDRATGNLCTPGTHVTINGNFTTDHCITSSSPTFDGDQWVRAEALVLGSERIVHYINGKSVMEYTYIVTEGGVAANDAPRLKPEGSPLGEGYVSLQSESAPVQFRNIEVLVLVGCMDENDPAYRSYFVKDDPEACEG</sequence>
<reference evidence="3 4" key="1">
    <citation type="submission" date="2019-09" db="EMBL/GenBank/DDBJ databases">
        <title>Wenzhouxiangella sp. Genome sequencing and assembly.</title>
        <authorList>
            <person name="Zhang R."/>
        </authorList>
    </citation>
    <scope>NUCLEOTIDE SEQUENCE [LARGE SCALE GENOMIC DNA]</scope>
    <source>
        <strain evidence="3 4">W260</strain>
    </source>
</reference>
<accession>A0A5N0TDW8</accession>
<keyword evidence="1" id="KW-0732">Signal</keyword>
<keyword evidence="4" id="KW-1185">Reference proteome</keyword>
<comment type="caution">
    <text evidence="3">The sequence shown here is derived from an EMBL/GenBank/DDBJ whole genome shotgun (WGS) entry which is preliminary data.</text>
</comment>
<proteinExistence type="predicted"/>
<gene>
    <name evidence="3" type="ORF">F3N42_05395</name>
</gene>
<dbReference type="InterPro" id="IPR010496">
    <property type="entry name" value="AL/BT2_dom"/>
</dbReference>
<dbReference type="Proteomes" id="UP000325372">
    <property type="component" value="Unassembled WGS sequence"/>
</dbReference>
<protein>
    <submittedName>
        <fullName evidence="3">DUF1080 domain-containing protein</fullName>
    </submittedName>
</protein>
<organism evidence="3 4">
    <name type="scientific">Marinihelvus fidelis</name>
    <dbReference type="NCBI Taxonomy" id="2613842"/>
    <lineage>
        <taxon>Bacteria</taxon>
        <taxon>Pseudomonadati</taxon>
        <taxon>Pseudomonadota</taxon>
        <taxon>Gammaproteobacteria</taxon>
        <taxon>Chromatiales</taxon>
        <taxon>Wenzhouxiangellaceae</taxon>
        <taxon>Marinihelvus</taxon>
    </lineage>
</organism>
<feature type="signal peptide" evidence="1">
    <location>
        <begin position="1"/>
        <end position="29"/>
    </location>
</feature>
<dbReference type="RefSeq" id="WP_150863363.1">
    <property type="nucleotide sequence ID" value="NZ_VYXP01000003.1"/>
</dbReference>
<dbReference type="AlphaFoldDB" id="A0A5N0TDW8"/>
<name>A0A5N0TDW8_9GAMM</name>
<dbReference type="EMBL" id="VYXP01000003">
    <property type="protein sequence ID" value="KAA9132654.1"/>
    <property type="molecule type" value="Genomic_DNA"/>
</dbReference>
<dbReference type="Gene3D" id="2.60.120.560">
    <property type="entry name" value="Exo-inulinase, domain 1"/>
    <property type="match status" value="1"/>
</dbReference>
<evidence type="ECO:0000313" key="3">
    <source>
        <dbReference type="EMBL" id="KAA9132654.1"/>
    </source>
</evidence>
<evidence type="ECO:0000259" key="2">
    <source>
        <dbReference type="Pfam" id="PF06439"/>
    </source>
</evidence>
<feature type="chain" id="PRO_5024412734" evidence="1">
    <location>
        <begin position="30"/>
        <end position="296"/>
    </location>
</feature>
<evidence type="ECO:0000313" key="4">
    <source>
        <dbReference type="Proteomes" id="UP000325372"/>
    </source>
</evidence>
<dbReference type="GO" id="GO:0016787">
    <property type="term" value="F:hydrolase activity"/>
    <property type="evidence" value="ECO:0007669"/>
    <property type="project" value="InterPro"/>
</dbReference>
<dbReference type="Pfam" id="PF06439">
    <property type="entry name" value="3keto-disac_hyd"/>
    <property type="match status" value="1"/>
</dbReference>